<evidence type="ECO:0000313" key="3">
    <source>
        <dbReference type="EMBL" id="QEO57576.1"/>
    </source>
</evidence>
<protein>
    <recommendedName>
        <fullName evidence="5">Lipoprotein</fullName>
    </recommendedName>
</protein>
<dbReference type="RefSeq" id="WP_149368756.1">
    <property type="nucleotide sequence ID" value="NZ_CP043550.1"/>
</dbReference>
<accession>A0ABX5ZGK2</accession>
<keyword evidence="2" id="KW-0472">Membrane</keyword>
<dbReference type="PROSITE" id="PS51257">
    <property type="entry name" value="PROKAR_LIPOPROTEIN"/>
    <property type="match status" value="1"/>
</dbReference>
<feature type="compositionally biased region" description="Low complexity" evidence="1">
    <location>
        <begin position="84"/>
        <end position="95"/>
    </location>
</feature>
<evidence type="ECO:0008006" key="5">
    <source>
        <dbReference type="Google" id="ProtNLM"/>
    </source>
</evidence>
<keyword evidence="4" id="KW-1185">Reference proteome</keyword>
<keyword evidence="2" id="KW-0812">Transmembrane</keyword>
<dbReference type="EMBL" id="CP043550">
    <property type="protein sequence ID" value="QEO57576.1"/>
    <property type="molecule type" value="Genomic_DNA"/>
</dbReference>
<keyword evidence="2" id="KW-1133">Transmembrane helix</keyword>
<organism evidence="3 4">
    <name type="scientific">Francisella marina</name>
    <dbReference type="NCBI Taxonomy" id="2249302"/>
    <lineage>
        <taxon>Bacteria</taxon>
        <taxon>Pseudomonadati</taxon>
        <taxon>Pseudomonadota</taxon>
        <taxon>Gammaproteobacteria</taxon>
        <taxon>Thiotrichales</taxon>
        <taxon>Francisellaceae</taxon>
        <taxon>Francisella</taxon>
    </lineage>
</organism>
<sequence>MIYPYTKPVSFSRNTYKFIYVLIVLFFIAVLSSCDGFSKAVPAFGKTNSATDQSTSQMRVDPSLAISANGNSSSYKGSVHEETSTNTDNNNDNSTGSKNVFGILKDKSVNTNNSTTETKNGTQEYHGSVVHHNDISTYWWLVIIAIAGWVLDSPQEIIRKIRAKK</sequence>
<evidence type="ECO:0000256" key="1">
    <source>
        <dbReference type="SAM" id="MobiDB-lite"/>
    </source>
</evidence>
<name>A0ABX5ZGK2_9GAMM</name>
<reference evidence="3 4" key="1">
    <citation type="submission" date="2019-09" db="EMBL/GenBank/DDBJ databases">
        <title>Complete genome sequence of Francisella marina E103-15.</title>
        <authorList>
            <person name="Tekedar H.C."/>
            <person name="Griffin M.J."/>
            <person name="Waldbieser G.C."/>
            <person name="Soto E."/>
        </authorList>
    </citation>
    <scope>NUCLEOTIDE SEQUENCE [LARGE SCALE GENOMIC DNA]</scope>
    <source>
        <strain evidence="3 4">E103-15</strain>
    </source>
</reference>
<evidence type="ECO:0000313" key="4">
    <source>
        <dbReference type="Proteomes" id="UP000322509"/>
    </source>
</evidence>
<feature type="region of interest" description="Disordered" evidence="1">
    <location>
        <begin position="65"/>
        <end position="97"/>
    </location>
</feature>
<evidence type="ECO:0000256" key="2">
    <source>
        <dbReference type="SAM" id="Phobius"/>
    </source>
</evidence>
<feature type="compositionally biased region" description="Polar residues" evidence="1">
    <location>
        <begin position="66"/>
        <end position="76"/>
    </location>
</feature>
<proteinExistence type="predicted"/>
<feature type="transmembrane region" description="Helical" evidence="2">
    <location>
        <begin position="18"/>
        <end position="38"/>
    </location>
</feature>
<gene>
    <name evidence="3" type="ORF">F0R74_06810</name>
</gene>
<dbReference type="Proteomes" id="UP000322509">
    <property type="component" value="Chromosome"/>
</dbReference>